<evidence type="ECO:0000256" key="2">
    <source>
        <dbReference type="ARBA" id="ARBA00017562"/>
    </source>
</evidence>
<dbReference type="EMBL" id="NXLW01000005">
    <property type="protein sequence ID" value="RDU72757.1"/>
    <property type="molecule type" value="Genomic_DNA"/>
</dbReference>
<comment type="caution">
    <text evidence="7">The sequence shown here is derived from an EMBL/GenBank/DDBJ whole genome shotgun (WGS) entry which is preliminary data.</text>
</comment>
<accession>A0A3D8J5I8</accession>
<evidence type="ECO:0000256" key="3">
    <source>
        <dbReference type="ARBA" id="ARBA00023267"/>
    </source>
</evidence>
<evidence type="ECO:0000313" key="8">
    <source>
        <dbReference type="Proteomes" id="UP000256424"/>
    </source>
</evidence>
<keyword evidence="8" id="KW-1185">Reference proteome</keyword>
<dbReference type="RefSeq" id="WP_104762401.1">
    <property type="nucleotide sequence ID" value="NZ_FZPM01000004.1"/>
</dbReference>
<sequence>MNVSEIKEIIELFNTSQIHSLKLEQDNFSLKLDKSQKSKEHIQVQATQVQEVQAIPIQSTKPPTQESKSNQESLPSPANYNAEFITSPMVGTFYRSPSPGAAPYVSIGDTVKKGQTIGIIEAMKIMNEIEAEFDCKIIEIEVNDAQPVEFGTKLVMIERV</sequence>
<dbReference type="GO" id="GO:0003989">
    <property type="term" value="F:acetyl-CoA carboxylase activity"/>
    <property type="evidence" value="ECO:0007669"/>
    <property type="project" value="InterPro"/>
</dbReference>
<dbReference type="Gene3D" id="2.40.50.100">
    <property type="match status" value="1"/>
</dbReference>
<dbReference type="AlphaFoldDB" id="A0A3D8J5I8"/>
<dbReference type="SUPFAM" id="SSF51230">
    <property type="entry name" value="Single hybrid motif"/>
    <property type="match status" value="1"/>
</dbReference>
<name>A0A3D8J5I8_9HELI</name>
<dbReference type="InterPro" id="IPR001249">
    <property type="entry name" value="AcCoA_biotinCC"/>
</dbReference>
<feature type="domain" description="Lipoyl-binding" evidence="6">
    <location>
        <begin position="82"/>
        <end position="158"/>
    </location>
</feature>
<evidence type="ECO:0000256" key="4">
    <source>
        <dbReference type="RuleBase" id="RU364072"/>
    </source>
</evidence>
<dbReference type="Pfam" id="PF00364">
    <property type="entry name" value="Biotin_lipoyl"/>
    <property type="match status" value="1"/>
</dbReference>
<keyword evidence="4" id="KW-0276">Fatty acid metabolism</keyword>
<keyword evidence="4" id="KW-0275">Fatty acid biosynthesis</keyword>
<dbReference type="NCBIfam" id="TIGR00531">
    <property type="entry name" value="BCCP"/>
    <property type="match status" value="1"/>
</dbReference>
<keyword evidence="4" id="KW-0443">Lipid metabolism</keyword>
<keyword evidence="4" id="KW-0444">Lipid biosynthesis</keyword>
<dbReference type="OrthoDB" id="9811735at2"/>
<comment type="function">
    <text evidence="1 4">This protein is a component of the acetyl coenzyme A carboxylase complex; first, biotin carboxylase catalyzes the carboxylation of the carrier protein and then the transcarboxylase transfers the carboxyl group to form malonyl-CoA.</text>
</comment>
<dbReference type="PANTHER" id="PTHR45266">
    <property type="entry name" value="OXALOACETATE DECARBOXYLASE ALPHA CHAIN"/>
    <property type="match status" value="1"/>
</dbReference>
<organism evidence="7 8">
    <name type="scientific">Helicobacter aurati</name>
    <dbReference type="NCBI Taxonomy" id="137778"/>
    <lineage>
        <taxon>Bacteria</taxon>
        <taxon>Pseudomonadati</taxon>
        <taxon>Campylobacterota</taxon>
        <taxon>Epsilonproteobacteria</taxon>
        <taxon>Campylobacterales</taxon>
        <taxon>Helicobacteraceae</taxon>
        <taxon>Helicobacter</taxon>
    </lineage>
</organism>
<comment type="pathway">
    <text evidence="4">Lipid metabolism; fatty acid biosynthesis.</text>
</comment>
<dbReference type="GO" id="GO:0009317">
    <property type="term" value="C:acetyl-CoA carboxylase complex"/>
    <property type="evidence" value="ECO:0007669"/>
    <property type="project" value="InterPro"/>
</dbReference>
<dbReference type="Proteomes" id="UP000256424">
    <property type="component" value="Unassembled WGS sequence"/>
</dbReference>
<gene>
    <name evidence="7" type="primary">accB</name>
    <name evidence="7" type="ORF">CQA66_03975</name>
</gene>
<dbReference type="PANTHER" id="PTHR45266:SF3">
    <property type="entry name" value="OXALOACETATE DECARBOXYLASE ALPHA CHAIN"/>
    <property type="match status" value="1"/>
</dbReference>
<dbReference type="InterPro" id="IPR000089">
    <property type="entry name" value="Biotin_lipoyl"/>
</dbReference>
<evidence type="ECO:0000313" key="7">
    <source>
        <dbReference type="EMBL" id="RDU72757.1"/>
    </source>
</evidence>
<protein>
    <recommendedName>
        <fullName evidence="2 4">Biotin carboxyl carrier protein of acetyl-CoA carboxylase</fullName>
    </recommendedName>
</protein>
<reference evidence="7 8" key="1">
    <citation type="submission" date="2018-04" db="EMBL/GenBank/DDBJ databases">
        <title>Novel Campyloabacter and Helicobacter Species and Strains.</title>
        <authorList>
            <person name="Mannion A.J."/>
            <person name="Shen Z."/>
            <person name="Fox J.G."/>
        </authorList>
    </citation>
    <scope>NUCLEOTIDE SEQUENCE [LARGE SCALE GENOMIC DNA]</scope>
    <source>
        <strain evidence="7 8">MIT 97-5075</strain>
    </source>
</reference>
<evidence type="ECO:0000256" key="1">
    <source>
        <dbReference type="ARBA" id="ARBA00003761"/>
    </source>
</evidence>
<dbReference type="InterPro" id="IPR050709">
    <property type="entry name" value="Biotin_Carboxyl_Carrier/Decarb"/>
</dbReference>
<evidence type="ECO:0000259" key="6">
    <source>
        <dbReference type="PROSITE" id="PS50968"/>
    </source>
</evidence>
<dbReference type="PRINTS" id="PR01071">
    <property type="entry name" value="ACOABIOTINCC"/>
</dbReference>
<dbReference type="CDD" id="cd06850">
    <property type="entry name" value="biotinyl_domain"/>
    <property type="match status" value="1"/>
</dbReference>
<feature type="compositionally biased region" description="Polar residues" evidence="5">
    <location>
        <begin position="56"/>
        <end position="79"/>
    </location>
</feature>
<dbReference type="UniPathway" id="UPA00094"/>
<feature type="region of interest" description="Disordered" evidence="5">
    <location>
        <begin position="53"/>
        <end position="79"/>
    </location>
</feature>
<dbReference type="InterPro" id="IPR011053">
    <property type="entry name" value="Single_hybrid_motif"/>
</dbReference>
<proteinExistence type="predicted"/>
<evidence type="ECO:0000256" key="5">
    <source>
        <dbReference type="SAM" id="MobiDB-lite"/>
    </source>
</evidence>
<keyword evidence="3 4" id="KW-0092">Biotin</keyword>
<dbReference type="GO" id="GO:0006633">
    <property type="term" value="P:fatty acid biosynthetic process"/>
    <property type="evidence" value="ECO:0007669"/>
    <property type="project" value="UniProtKB-UniPathway"/>
</dbReference>
<dbReference type="PROSITE" id="PS50968">
    <property type="entry name" value="BIOTINYL_LIPOYL"/>
    <property type="match status" value="1"/>
</dbReference>